<dbReference type="Pfam" id="PF00584">
    <property type="entry name" value="SecE"/>
    <property type="match status" value="1"/>
</dbReference>
<evidence type="ECO:0000256" key="2">
    <source>
        <dbReference type="ARBA" id="ARBA00022448"/>
    </source>
</evidence>
<keyword evidence="6 9" id="KW-1133">Transmembrane helix</keyword>
<protein>
    <recommendedName>
        <fullName evidence="9">Protein translocase subunit SecE</fullName>
    </recommendedName>
</protein>
<dbReference type="PANTHER" id="PTHR33910:SF1">
    <property type="entry name" value="PROTEIN TRANSLOCASE SUBUNIT SECE"/>
    <property type="match status" value="1"/>
</dbReference>
<evidence type="ECO:0000256" key="6">
    <source>
        <dbReference type="ARBA" id="ARBA00022989"/>
    </source>
</evidence>
<organism evidence="10 11">
    <name type="scientific">Anaeroselena agilis</name>
    <dbReference type="NCBI Taxonomy" id="3063788"/>
    <lineage>
        <taxon>Bacteria</taxon>
        <taxon>Bacillati</taxon>
        <taxon>Bacillota</taxon>
        <taxon>Negativicutes</taxon>
        <taxon>Acetonemataceae</taxon>
        <taxon>Anaeroselena</taxon>
    </lineage>
</organism>
<dbReference type="InterPro" id="IPR038379">
    <property type="entry name" value="SecE_sf"/>
</dbReference>
<dbReference type="HAMAP" id="MF_00422">
    <property type="entry name" value="SecE"/>
    <property type="match status" value="1"/>
</dbReference>
<proteinExistence type="inferred from homology"/>
<comment type="similarity">
    <text evidence="9">Belongs to the SecE/SEC61-gamma family.</text>
</comment>
<dbReference type="EMBL" id="JAUOZS010000001">
    <property type="protein sequence ID" value="MDT8902701.1"/>
    <property type="molecule type" value="Genomic_DNA"/>
</dbReference>
<evidence type="ECO:0000256" key="9">
    <source>
        <dbReference type="HAMAP-Rule" id="MF_00422"/>
    </source>
</evidence>
<keyword evidence="3 9" id="KW-1003">Cell membrane</keyword>
<dbReference type="InterPro" id="IPR005807">
    <property type="entry name" value="SecE_bac"/>
</dbReference>
<keyword evidence="8 9" id="KW-0472">Membrane</keyword>
<feature type="transmembrane region" description="Helical" evidence="9">
    <location>
        <begin position="37"/>
        <end position="58"/>
    </location>
</feature>
<dbReference type="RefSeq" id="WP_413781177.1">
    <property type="nucleotide sequence ID" value="NZ_JAUOZS010000001.1"/>
</dbReference>
<keyword evidence="5 9" id="KW-0653">Protein transport</keyword>
<evidence type="ECO:0000313" key="11">
    <source>
        <dbReference type="Proteomes" id="UP001254848"/>
    </source>
</evidence>
<evidence type="ECO:0000256" key="8">
    <source>
        <dbReference type="ARBA" id="ARBA00023136"/>
    </source>
</evidence>
<dbReference type="PANTHER" id="PTHR33910">
    <property type="entry name" value="PROTEIN TRANSLOCASE SUBUNIT SECE"/>
    <property type="match status" value="1"/>
</dbReference>
<evidence type="ECO:0000256" key="3">
    <source>
        <dbReference type="ARBA" id="ARBA00022475"/>
    </source>
</evidence>
<comment type="subcellular location">
    <subcellularLocation>
        <location evidence="9">Cell membrane</location>
        <topology evidence="9">Single-pass membrane protein</topology>
    </subcellularLocation>
    <subcellularLocation>
        <location evidence="1">Membrane</location>
    </subcellularLocation>
</comment>
<dbReference type="InterPro" id="IPR001901">
    <property type="entry name" value="Translocase_SecE/Sec61-g"/>
</dbReference>
<dbReference type="NCBIfam" id="TIGR00964">
    <property type="entry name" value="secE_bact"/>
    <property type="match status" value="1"/>
</dbReference>
<evidence type="ECO:0000256" key="1">
    <source>
        <dbReference type="ARBA" id="ARBA00004370"/>
    </source>
</evidence>
<comment type="function">
    <text evidence="9">Essential subunit of the Sec protein translocation channel SecYEG. Clamps together the 2 halves of SecY. May contact the channel plug during translocation.</text>
</comment>
<comment type="subunit">
    <text evidence="9">Component of the Sec protein translocase complex. Heterotrimer consisting of SecY, SecE and SecG subunits. The heterotrimers can form oligomers, although 1 heterotrimer is thought to be able to translocate proteins. Interacts with the ribosome. Interacts with SecDF, and other proteins may be involved. Interacts with SecA.</text>
</comment>
<name>A0ABU3P0Z3_9FIRM</name>
<gene>
    <name evidence="9 10" type="primary">secE</name>
    <name evidence="10" type="ORF">Q4T40_15735</name>
</gene>
<evidence type="ECO:0000256" key="7">
    <source>
        <dbReference type="ARBA" id="ARBA00023010"/>
    </source>
</evidence>
<keyword evidence="7 9" id="KW-0811">Translocation</keyword>
<evidence type="ECO:0000256" key="5">
    <source>
        <dbReference type="ARBA" id="ARBA00022927"/>
    </source>
</evidence>
<keyword evidence="2 9" id="KW-0813">Transport</keyword>
<reference evidence="10 11" key="1">
    <citation type="submission" date="2023-07" db="EMBL/GenBank/DDBJ databases">
        <title>The novel representative of Negativicutes class, Anaeroselena agilis gen. nov. sp. nov.</title>
        <authorList>
            <person name="Prokofeva M.I."/>
            <person name="Elcheninov A.G."/>
            <person name="Klyukina A."/>
            <person name="Kublanov I.V."/>
            <person name="Frolov E.N."/>
            <person name="Podosokorskaya O.A."/>
        </authorList>
    </citation>
    <scope>NUCLEOTIDE SEQUENCE [LARGE SCALE GENOMIC DNA]</scope>
    <source>
        <strain evidence="10 11">4137-cl</strain>
    </source>
</reference>
<keyword evidence="11" id="KW-1185">Reference proteome</keyword>
<sequence>MTAQETAIKTRTSGMKRYLREVRAELKKVSWPDKKELSAYTGVVFISVIVAALVIWLMDTGFAETLKLLLRR</sequence>
<keyword evidence="4 9" id="KW-0812">Transmembrane</keyword>
<evidence type="ECO:0000313" key="10">
    <source>
        <dbReference type="EMBL" id="MDT8902701.1"/>
    </source>
</evidence>
<dbReference type="Gene3D" id="1.20.5.1030">
    <property type="entry name" value="Preprotein translocase secy subunit"/>
    <property type="match status" value="1"/>
</dbReference>
<dbReference type="Proteomes" id="UP001254848">
    <property type="component" value="Unassembled WGS sequence"/>
</dbReference>
<accession>A0ABU3P0Z3</accession>
<comment type="caution">
    <text evidence="10">The sequence shown here is derived from an EMBL/GenBank/DDBJ whole genome shotgun (WGS) entry which is preliminary data.</text>
</comment>
<evidence type="ECO:0000256" key="4">
    <source>
        <dbReference type="ARBA" id="ARBA00022692"/>
    </source>
</evidence>